<feature type="transmembrane region" description="Helical" evidence="1">
    <location>
        <begin position="51"/>
        <end position="69"/>
    </location>
</feature>
<evidence type="ECO:0008006" key="4">
    <source>
        <dbReference type="Google" id="ProtNLM"/>
    </source>
</evidence>
<proteinExistence type="predicted"/>
<sequence length="138" mass="15659">MTKEKESPKKKKKNALFFLSSIFSLILTFVLITLLIQNVEAFSHGESSGSLIIYTLLEAIGLFFIPIIFNPRAVKKRLNRNSKSPKSKAKSDLDLRIARMVRLNPKYSPNLIVKCPKCGFDNPSKTKICFNCAFNLNF</sequence>
<keyword evidence="1" id="KW-0472">Membrane</keyword>
<evidence type="ECO:0000256" key="1">
    <source>
        <dbReference type="SAM" id="Phobius"/>
    </source>
</evidence>
<evidence type="ECO:0000313" key="3">
    <source>
        <dbReference type="Proteomes" id="UP001208689"/>
    </source>
</evidence>
<keyword evidence="3" id="KW-1185">Reference proteome</keyword>
<feature type="transmembrane region" description="Helical" evidence="1">
    <location>
        <begin position="15"/>
        <end position="39"/>
    </location>
</feature>
<keyword evidence="1" id="KW-0812">Transmembrane</keyword>
<reference evidence="2" key="1">
    <citation type="submission" date="2022-09" db="EMBL/GenBank/DDBJ databases">
        <title>Actin cytoskeleton and complex cell architecture in an #Asgard archaeon.</title>
        <authorList>
            <person name="Ponce Toledo R.I."/>
            <person name="Schleper C."/>
            <person name="Rodrigues Oliveira T."/>
            <person name="Wollweber F."/>
            <person name="Xu J."/>
            <person name="Rittmann S."/>
            <person name="Klingl A."/>
            <person name="Pilhofer M."/>
        </authorList>
    </citation>
    <scope>NUCLEOTIDE SEQUENCE</scope>
    <source>
        <strain evidence="2">B-35</strain>
    </source>
</reference>
<dbReference type="EMBL" id="CP104013">
    <property type="protein sequence ID" value="UYP47859.1"/>
    <property type="molecule type" value="Genomic_DNA"/>
</dbReference>
<protein>
    <recommendedName>
        <fullName evidence="4">Zinc ribbon domain-containing protein</fullName>
    </recommendedName>
</protein>
<evidence type="ECO:0000313" key="2">
    <source>
        <dbReference type="EMBL" id="UYP47859.1"/>
    </source>
</evidence>
<keyword evidence="1" id="KW-1133">Transmembrane helix</keyword>
<accession>A0ABY6HWF5</accession>
<gene>
    <name evidence="2" type="ORF">NEF87_004144</name>
</gene>
<dbReference type="Proteomes" id="UP001208689">
    <property type="component" value="Chromosome"/>
</dbReference>
<organism evidence="2 3">
    <name type="scientific">Candidatus Lokiarchaeum ossiferum</name>
    <dbReference type="NCBI Taxonomy" id="2951803"/>
    <lineage>
        <taxon>Archaea</taxon>
        <taxon>Promethearchaeati</taxon>
        <taxon>Promethearchaeota</taxon>
        <taxon>Promethearchaeia</taxon>
        <taxon>Promethearchaeales</taxon>
        <taxon>Promethearchaeaceae</taxon>
        <taxon>Candidatus Lokiarchaeum</taxon>
    </lineage>
</organism>
<name>A0ABY6HWF5_9ARCH</name>